<proteinExistence type="predicted"/>
<reference evidence="2" key="1">
    <citation type="submission" date="2020-09" db="EMBL/GenBank/DDBJ databases">
        <title>Genome-Enabled Discovery of Anthraquinone Biosynthesis in Senna tora.</title>
        <authorList>
            <person name="Kang S.-H."/>
            <person name="Pandey R.P."/>
            <person name="Lee C.-M."/>
            <person name="Sim J.-S."/>
            <person name="Jeong J.-T."/>
            <person name="Choi B.-S."/>
            <person name="Jung M."/>
            <person name="Ginzburg D."/>
            <person name="Zhao K."/>
            <person name="Won S.Y."/>
            <person name="Oh T.-J."/>
            <person name="Yu Y."/>
            <person name="Kim N.-H."/>
            <person name="Lee O.R."/>
            <person name="Lee T.-H."/>
            <person name="Bashyal P."/>
            <person name="Kim T.-S."/>
            <person name="Lee W.-H."/>
            <person name="Kawkins C."/>
            <person name="Kim C.-K."/>
            <person name="Kim J.S."/>
            <person name="Ahn B.O."/>
            <person name="Rhee S.Y."/>
            <person name="Sohng J.K."/>
        </authorList>
    </citation>
    <scope>NUCLEOTIDE SEQUENCE</scope>
    <source>
        <tissue evidence="2">Leaf</tissue>
    </source>
</reference>
<evidence type="ECO:0000313" key="3">
    <source>
        <dbReference type="Proteomes" id="UP000634136"/>
    </source>
</evidence>
<protein>
    <submittedName>
        <fullName evidence="2">Uncharacterized protein</fullName>
    </submittedName>
</protein>
<dbReference type="EMBL" id="JAAIUW010000005">
    <property type="protein sequence ID" value="KAF7831263.1"/>
    <property type="molecule type" value="Genomic_DNA"/>
</dbReference>
<feature type="region of interest" description="Disordered" evidence="1">
    <location>
        <begin position="1"/>
        <end position="35"/>
    </location>
</feature>
<name>A0A834TZ02_9FABA</name>
<evidence type="ECO:0000313" key="2">
    <source>
        <dbReference type="EMBL" id="KAF7831263.1"/>
    </source>
</evidence>
<keyword evidence="3" id="KW-1185">Reference proteome</keyword>
<comment type="caution">
    <text evidence="2">The sequence shown here is derived from an EMBL/GenBank/DDBJ whole genome shotgun (WGS) entry which is preliminary data.</text>
</comment>
<evidence type="ECO:0000256" key="1">
    <source>
        <dbReference type="SAM" id="MobiDB-lite"/>
    </source>
</evidence>
<sequence length="69" mass="7670">MHAGHILLRRPWEKPAPKTPKSASKDKLKRGETPEKCPECGALLNEKKKCLSTGLIMHGTEGLRPQKPD</sequence>
<dbReference type="Proteomes" id="UP000634136">
    <property type="component" value="Unassembled WGS sequence"/>
</dbReference>
<dbReference type="AlphaFoldDB" id="A0A834TZ02"/>
<gene>
    <name evidence="2" type="ORF">G2W53_013596</name>
</gene>
<organism evidence="2 3">
    <name type="scientific">Senna tora</name>
    <dbReference type="NCBI Taxonomy" id="362788"/>
    <lineage>
        <taxon>Eukaryota</taxon>
        <taxon>Viridiplantae</taxon>
        <taxon>Streptophyta</taxon>
        <taxon>Embryophyta</taxon>
        <taxon>Tracheophyta</taxon>
        <taxon>Spermatophyta</taxon>
        <taxon>Magnoliopsida</taxon>
        <taxon>eudicotyledons</taxon>
        <taxon>Gunneridae</taxon>
        <taxon>Pentapetalae</taxon>
        <taxon>rosids</taxon>
        <taxon>fabids</taxon>
        <taxon>Fabales</taxon>
        <taxon>Fabaceae</taxon>
        <taxon>Caesalpinioideae</taxon>
        <taxon>Cassia clade</taxon>
        <taxon>Senna</taxon>
    </lineage>
</organism>
<feature type="compositionally biased region" description="Basic and acidic residues" evidence="1">
    <location>
        <begin position="23"/>
        <end position="35"/>
    </location>
</feature>
<accession>A0A834TZ02</accession>